<evidence type="ECO:0000313" key="2">
    <source>
        <dbReference type="EMBL" id="OIW23234.1"/>
    </source>
</evidence>
<dbReference type="AlphaFoldDB" id="A0A1J7J6V6"/>
<keyword evidence="3" id="KW-1185">Reference proteome</keyword>
<dbReference type="Proteomes" id="UP000182658">
    <property type="component" value="Unassembled WGS sequence"/>
</dbReference>
<sequence length="206" mass="23121">MHARRLPGGILCFHESTVQPQQASLPCERSATTMSTAREDGTTRLFNMLTSGAIEALPAKTCQPCGLYSSSQSKMRNPGEREPFCLGLTRNSGSSCLHRHRREAGRDTENIRYLPASLYRWPNAISTRCDERMPGRTCYTTCTLPRRAKPRTMLKYYTVEYHLNKVSLHVRVEYEAKTGGQTRISKPGPLSTHGITLPRPLHDTLG</sequence>
<gene>
    <name evidence="2" type="ORF">CONLIGDRAFT_637704</name>
</gene>
<dbReference type="EMBL" id="KV875107">
    <property type="protein sequence ID" value="OIW23234.1"/>
    <property type="molecule type" value="Genomic_DNA"/>
</dbReference>
<accession>A0A1J7J6V6</accession>
<evidence type="ECO:0000256" key="1">
    <source>
        <dbReference type="SAM" id="MobiDB-lite"/>
    </source>
</evidence>
<organism evidence="2 3">
    <name type="scientific">Coniochaeta ligniaria NRRL 30616</name>
    <dbReference type="NCBI Taxonomy" id="1408157"/>
    <lineage>
        <taxon>Eukaryota</taxon>
        <taxon>Fungi</taxon>
        <taxon>Dikarya</taxon>
        <taxon>Ascomycota</taxon>
        <taxon>Pezizomycotina</taxon>
        <taxon>Sordariomycetes</taxon>
        <taxon>Sordariomycetidae</taxon>
        <taxon>Coniochaetales</taxon>
        <taxon>Coniochaetaceae</taxon>
        <taxon>Coniochaeta</taxon>
    </lineage>
</organism>
<evidence type="ECO:0000313" key="3">
    <source>
        <dbReference type="Proteomes" id="UP000182658"/>
    </source>
</evidence>
<feature type="region of interest" description="Disordered" evidence="1">
    <location>
        <begin position="179"/>
        <end position="206"/>
    </location>
</feature>
<name>A0A1J7J6V6_9PEZI</name>
<proteinExistence type="predicted"/>
<reference evidence="2 3" key="1">
    <citation type="submission" date="2016-10" db="EMBL/GenBank/DDBJ databases">
        <title>Draft genome sequence of Coniochaeta ligniaria NRRL30616, a lignocellulolytic fungus for bioabatement of inhibitors in plant biomass hydrolysates.</title>
        <authorList>
            <consortium name="DOE Joint Genome Institute"/>
            <person name="Jimenez D.J."/>
            <person name="Hector R.E."/>
            <person name="Riley R."/>
            <person name="Sun H."/>
            <person name="Grigoriev I.V."/>
            <person name="Van Elsas J.D."/>
            <person name="Nichols N.N."/>
        </authorList>
    </citation>
    <scope>NUCLEOTIDE SEQUENCE [LARGE SCALE GENOMIC DNA]</scope>
    <source>
        <strain evidence="2 3">NRRL 30616</strain>
    </source>
</reference>
<protein>
    <submittedName>
        <fullName evidence="2">Uncharacterized protein</fullName>
    </submittedName>
</protein>
<dbReference type="InParanoid" id="A0A1J7J6V6"/>